<dbReference type="Pfam" id="PF03140">
    <property type="entry name" value="DUF247"/>
    <property type="match status" value="2"/>
</dbReference>
<dbReference type="Gramene" id="TVU33863">
    <property type="protein sequence ID" value="TVU33863"/>
    <property type="gene ID" value="EJB05_15676"/>
</dbReference>
<dbReference type="OrthoDB" id="672127at2759"/>
<evidence type="ECO:0000313" key="2">
    <source>
        <dbReference type="Proteomes" id="UP000324897"/>
    </source>
</evidence>
<dbReference type="InterPro" id="IPR004158">
    <property type="entry name" value="DUF247_pln"/>
</dbReference>
<dbReference type="PANTHER" id="PTHR31170:SF18">
    <property type="entry name" value="(WILD MALAYSIAN BANANA) HYPOTHETICAL PROTEIN"/>
    <property type="match status" value="1"/>
</dbReference>
<proteinExistence type="predicted"/>
<dbReference type="Proteomes" id="UP000324897">
    <property type="component" value="Unassembled WGS sequence"/>
</dbReference>
<sequence>MKFVNHDRRMDEGSSNNTIGMDEWVSVLERKLSYYVALRQTVRPIYRCLIGRVPQKILDLDRNAYEPISLSIGPYHHGNPALQRTYEKLTVMHTSDKRNLGKKIQSSWFMGGVHRLFRWRRAEQYHEAGVHFRKRVFTENDRHSLLDIRFTNGLTEVPPLFIDGNTGSFFRNIIALEQTCPQYGNYFTSYCAFLSQVVTQPADVTLLAKRGILVHHMRTDEEVSTLLTRLGKNVYFDINGDHYLKSLCRRMEEHYQSRVNRCTNQLFGINQDRH</sequence>
<comment type="caution">
    <text evidence="1">The sequence shown here is derived from an EMBL/GenBank/DDBJ whole genome shotgun (WGS) entry which is preliminary data.</text>
</comment>
<reference evidence="1 2" key="1">
    <citation type="journal article" date="2019" name="Sci. Rep.">
        <title>A high-quality genome of Eragrostis curvula grass provides insights into Poaceae evolution and supports new strategies to enhance forage quality.</title>
        <authorList>
            <person name="Carballo J."/>
            <person name="Santos B.A.C.M."/>
            <person name="Zappacosta D."/>
            <person name="Garbus I."/>
            <person name="Selva J.P."/>
            <person name="Gallo C.A."/>
            <person name="Diaz A."/>
            <person name="Albertini E."/>
            <person name="Caccamo M."/>
            <person name="Echenique V."/>
        </authorList>
    </citation>
    <scope>NUCLEOTIDE SEQUENCE [LARGE SCALE GENOMIC DNA]</scope>
    <source>
        <strain evidence="2">cv. Victoria</strain>
        <tissue evidence="1">Leaf</tissue>
    </source>
</reference>
<accession>A0A5J9VCS0</accession>
<dbReference type="PANTHER" id="PTHR31170">
    <property type="entry name" value="BNAC04G53230D PROTEIN"/>
    <property type="match status" value="1"/>
</dbReference>
<protein>
    <submittedName>
        <fullName evidence="1">Uncharacterized protein</fullName>
    </submittedName>
</protein>
<keyword evidence="2" id="KW-1185">Reference proteome</keyword>
<name>A0A5J9VCS0_9POAL</name>
<organism evidence="1 2">
    <name type="scientific">Eragrostis curvula</name>
    <name type="common">weeping love grass</name>
    <dbReference type="NCBI Taxonomy" id="38414"/>
    <lineage>
        <taxon>Eukaryota</taxon>
        <taxon>Viridiplantae</taxon>
        <taxon>Streptophyta</taxon>
        <taxon>Embryophyta</taxon>
        <taxon>Tracheophyta</taxon>
        <taxon>Spermatophyta</taxon>
        <taxon>Magnoliopsida</taxon>
        <taxon>Liliopsida</taxon>
        <taxon>Poales</taxon>
        <taxon>Poaceae</taxon>
        <taxon>PACMAD clade</taxon>
        <taxon>Chloridoideae</taxon>
        <taxon>Eragrostideae</taxon>
        <taxon>Eragrostidinae</taxon>
        <taxon>Eragrostis</taxon>
    </lineage>
</organism>
<feature type="non-terminal residue" evidence="1">
    <location>
        <position position="1"/>
    </location>
</feature>
<dbReference type="AlphaFoldDB" id="A0A5J9VCS0"/>
<dbReference type="EMBL" id="RWGY01000009">
    <property type="protein sequence ID" value="TVU33863.1"/>
    <property type="molecule type" value="Genomic_DNA"/>
</dbReference>
<evidence type="ECO:0000313" key="1">
    <source>
        <dbReference type="EMBL" id="TVU33863.1"/>
    </source>
</evidence>
<gene>
    <name evidence="1" type="ORF">EJB05_15676</name>
</gene>